<dbReference type="RefSeq" id="WP_166507782.1">
    <property type="nucleotide sequence ID" value="NZ_CP043026.1"/>
</dbReference>
<accession>A0A5B9Y2V7</accession>
<feature type="transmembrane region" description="Helical" evidence="1">
    <location>
        <begin position="64"/>
        <end position="87"/>
    </location>
</feature>
<dbReference type="Proteomes" id="UP000323144">
    <property type="component" value="Chromosome"/>
</dbReference>
<reference evidence="2 3" key="1">
    <citation type="submission" date="2019-08" db="EMBL/GenBank/DDBJ databases">
        <title>Complete genome sequence of Spiroplasma chinense CCH (DSM 19755).</title>
        <authorList>
            <person name="Shen H.-Y."/>
            <person name="Lin Y.-C."/>
            <person name="Chou L."/>
            <person name="Kuo C.-H."/>
        </authorList>
    </citation>
    <scope>NUCLEOTIDE SEQUENCE [LARGE SCALE GENOMIC DNA]</scope>
    <source>
        <strain evidence="2 3">CCH</strain>
    </source>
</reference>
<keyword evidence="3" id="KW-1185">Reference proteome</keyword>
<dbReference type="AlphaFoldDB" id="A0A5B9Y2V7"/>
<evidence type="ECO:0000313" key="2">
    <source>
        <dbReference type="EMBL" id="QEH61388.1"/>
    </source>
</evidence>
<keyword evidence="1" id="KW-0472">Membrane</keyword>
<organism evidence="2 3">
    <name type="scientific">Spiroplasma chinense</name>
    <dbReference type="NCBI Taxonomy" id="216932"/>
    <lineage>
        <taxon>Bacteria</taxon>
        <taxon>Bacillati</taxon>
        <taxon>Mycoplasmatota</taxon>
        <taxon>Mollicutes</taxon>
        <taxon>Entomoplasmatales</taxon>
        <taxon>Spiroplasmataceae</taxon>
        <taxon>Spiroplasma</taxon>
    </lineage>
</organism>
<keyword evidence="1" id="KW-0812">Transmembrane</keyword>
<gene>
    <name evidence="2" type="ORF">SCHIN_v1c01900</name>
</gene>
<proteinExistence type="predicted"/>
<evidence type="ECO:0000313" key="3">
    <source>
        <dbReference type="Proteomes" id="UP000323144"/>
    </source>
</evidence>
<feature type="transmembrane region" description="Helical" evidence="1">
    <location>
        <begin position="93"/>
        <end position="112"/>
    </location>
</feature>
<sequence length="514" mass="60611">MHFWNNKVEDKTVMKLVISNNSRTKIIVTFFVVSILIIFISLFFNALIIVVADLISNGDINSVIIWNCLILLFYVPLISTSLLWALVAAMIYINRNIATMLAVLILTLKLISSIPQKFQETKEESLYIEFNNGVNMSVSKVKNLIDLQKNIKEKNIRYPNLSKYINDSFLENKLSKGSMFANEKSKLLRKEIWKELGLINETKDFTVTLKNQVIERLPRGWSNWSVGDSVEINVVVKDDFMTYESFQDLVEVNLEHPYYLVIKELNEFVQYIQNFFPSTYEFKKNYIEQFDAFIDVLNPCQDLTKTCEQDSSFINNITKNSKRAMQIEELKTIYQNYYLNIYDGLALRVDDEELSLFIEEAVYNPLRLSVRIVENYFIDYTSDFYSITNQEDANVVMTNNADYKEFKKTENFNSWLYLINIFSSSQSIYTYYSKQSSENFWFEYKNRSHIDFSKQDNLFLTYPKYKIELTKLGTIQEDTYKNHPPIWGFMVEMLVISLFFLVICIVRFNRMDLN</sequence>
<protein>
    <submittedName>
        <fullName evidence="2">Uncharacterized protein</fullName>
    </submittedName>
</protein>
<feature type="transmembrane region" description="Helical" evidence="1">
    <location>
        <begin position="26"/>
        <end position="52"/>
    </location>
</feature>
<keyword evidence="1" id="KW-1133">Transmembrane helix</keyword>
<name>A0A5B9Y2V7_9MOLU</name>
<feature type="transmembrane region" description="Helical" evidence="1">
    <location>
        <begin position="486"/>
        <end position="508"/>
    </location>
</feature>
<evidence type="ECO:0000256" key="1">
    <source>
        <dbReference type="SAM" id="Phobius"/>
    </source>
</evidence>
<dbReference type="EMBL" id="CP043026">
    <property type="protein sequence ID" value="QEH61388.1"/>
    <property type="molecule type" value="Genomic_DNA"/>
</dbReference>
<dbReference type="KEGG" id="schi:SCHIN_v1c01900"/>